<reference evidence="2 3" key="1">
    <citation type="submission" date="2006-06" db="EMBL/GenBank/DDBJ databases">
        <authorList>
            <person name="Moran M.A."/>
            <person name="Ferriera S."/>
            <person name="Johnson J."/>
            <person name="Kravitz S."/>
            <person name="Beeson K."/>
            <person name="Sutton G."/>
            <person name="Rogers Y.-H."/>
            <person name="Friedman R."/>
            <person name="Frazier M."/>
            <person name="Venter J.C."/>
        </authorList>
    </citation>
    <scope>NUCLEOTIDE SEQUENCE [LARGE SCALE GENOMIC DNA]</scope>
    <source>
        <strain evidence="2 3">E-37</strain>
    </source>
</reference>
<dbReference type="EMBL" id="AAYA01000012">
    <property type="protein sequence ID" value="EBA06953.1"/>
    <property type="molecule type" value="Genomic_DNA"/>
</dbReference>
<evidence type="ECO:0000313" key="2">
    <source>
        <dbReference type="EMBL" id="EBA06953.1"/>
    </source>
</evidence>
<protein>
    <submittedName>
        <fullName evidence="2">Uncharacterized protein</fullName>
    </submittedName>
</protein>
<dbReference type="eggNOG" id="ENOG5032ZU4">
    <property type="taxonomic scope" value="Bacteria"/>
</dbReference>
<gene>
    <name evidence="2" type="ORF">SSE37_00740</name>
</gene>
<dbReference type="OrthoDB" id="7875917at2"/>
<dbReference type="AlphaFoldDB" id="A3K7J4"/>
<dbReference type="RefSeq" id="WP_005861680.1">
    <property type="nucleotide sequence ID" value="NZ_AAYA01000012.1"/>
</dbReference>
<dbReference type="Proteomes" id="UP000005713">
    <property type="component" value="Unassembled WGS sequence"/>
</dbReference>
<keyword evidence="1" id="KW-0812">Transmembrane</keyword>
<keyword evidence="1" id="KW-1133">Transmembrane helix</keyword>
<evidence type="ECO:0000256" key="1">
    <source>
        <dbReference type="SAM" id="Phobius"/>
    </source>
</evidence>
<feature type="transmembrane region" description="Helical" evidence="1">
    <location>
        <begin position="28"/>
        <end position="48"/>
    </location>
</feature>
<accession>A3K7J4</accession>
<comment type="caution">
    <text evidence="2">The sequence shown here is derived from an EMBL/GenBank/DDBJ whole genome shotgun (WGS) entry which is preliminary data.</text>
</comment>
<evidence type="ECO:0000313" key="3">
    <source>
        <dbReference type="Proteomes" id="UP000005713"/>
    </source>
</evidence>
<keyword evidence="1" id="KW-0472">Membrane</keyword>
<name>A3K7J4_SAGS3</name>
<keyword evidence="3" id="KW-1185">Reference proteome</keyword>
<organism evidence="2 3">
    <name type="scientific">Sagittula stellata (strain ATCC 700073 / DSM 11524 / E-37)</name>
    <dbReference type="NCBI Taxonomy" id="388399"/>
    <lineage>
        <taxon>Bacteria</taxon>
        <taxon>Pseudomonadati</taxon>
        <taxon>Pseudomonadota</taxon>
        <taxon>Alphaproteobacteria</taxon>
        <taxon>Rhodobacterales</taxon>
        <taxon>Roseobacteraceae</taxon>
        <taxon>Sagittula</taxon>
    </lineage>
</organism>
<proteinExistence type="predicted"/>
<sequence>MTGEAITEETLQASLHDIRLPSEAPGGFAAELAATLALACLGALVLGAGMRLATVRARPPDPQSDLTRIAALPEDARRVALLTLLKTHAPDRFEALKQSLYRPEPLDLAELQAEVARHV</sequence>